<dbReference type="GO" id="GO:0008934">
    <property type="term" value="F:inositol monophosphate 1-phosphatase activity"/>
    <property type="evidence" value="ECO:0007669"/>
    <property type="project" value="TreeGrafter"/>
</dbReference>
<feature type="binding site" evidence="6">
    <location>
        <position position="85"/>
    </location>
    <ligand>
        <name>Mg(2+)</name>
        <dbReference type="ChEBI" id="CHEBI:18420"/>
        <label>1</label>
        <note>catalytic</note>
    </ligand>
</feature>
<dbReference type="GO" id="GO:0046872">
    <property type="term" value="F:metal ion binding"/>
    <property type="evidence" value="ECO:0007669"/>
    <property type="project" value="UniProtKB-KW"/>
</dbReference>
<comment type="catalytic activity">
    <reaction evidence="1">
        <text>a myo-inositol phosphate + H2O = myo-inositol + phosphate</text>
        <dbReference type="Rhea" id="RHEA:24056"/>
        <dbReference type="ChEBI" id="CHEBI:15377"/>
        <dbReference type="ChEBI" id="CHEBI:17268"/>
        <dbReference type="ChEBI" id="CHEBI:43474"/>
        <dbReference type="ChEBI" id="CHEBI:84139"/>
        <dbReference type="EC" id="3.1.3.25"/>
    </reaction>
</comment>
<keyword evidence="3 6" id="KW-0479">Metal-binding</keyword>
<feature type="binding site" evidence="6">
    <location>
        <position position="67"/>
    </location>
    <ligand>
        <name>Mg(2+)</name>
        <dbReference type="ChEBI" id="CHEBI:18420"/>
        <label>1</label>
        <note>catalytic</note>
    </ligand>
</feature>
<dbReference type="GO" id="GO:0006020">
    <property type="term" value="P:inositol metabolic process"/>
    <property type="evidence" value="ECO:0007669"/>
    <property type="project" value="TreeGrafter"/>
</dbReference>
<dbReference type="GO" id="GO:0046854">
    <property type="term" value="P:phosphatidylinositol phosphate biosynthetic process"/>
    <property type="evidence" value="ECO:0007669"/>
    <property type="project" value="InterPro"/>
</dbReference>
<dbReference type="PRINTS" id="PR00377">
    <property type="entry name" value="IMPHPHTASES"/>
</dbReference>
<reference evidence="7 8" key="1">
    <citation type="submission" date="2011-12" db="EMBL/GenBank/DDBJ databases">
        <title>Whole genome shotgun sequence of Gordonia effusa NBRC 100432.</title>
        <authorList>
            <person name="Yoshida I."/>
            <person name="Takarada H."/>
            <person name="Hosoyama A."/>
            <person name="Tsuchikane K."/>
            <person name="Katsumata H."/>
            <person name="Yamazaki S."/>
            <person name="Fujita N."/>
        </authorList>
    </citation>
    <scope>NUCLEOTIDE SEQUENCE [LARGE SCALE GENOMIC DNA]</scope>
    <source>
        <strain evidence="7 8">NBRC 100432</strain>
    </source>
</reference>
<dbReference type="AlphaFoldDB" id="H0R1W0"/>
<protein>
    <recommendedName>
        <fullName evidence="2">inositol-phosphate phosphatase</fullName>
        <ecNumber evidence="2">3.1.3.25</ecNumber>
    </recommendedName>
</protein>
<gene>
    <name evidence="7" type="primary">impA</name>
    <name evidence="7" type="ORF">GOEFS_073_00810</name>
</gene>
<dbReference type="PANTHER" id="PTHR20854">
    <property type="entry name" value="INOSITOL MONOPHOSPHATASE"/>
    <property type="match status" value="1"/>
</dbReference>
<dbReference type="InterPro" id="IPR000760">
    <property type="entry name" value="Inositol_monophosphatase-like"/>
</dbReference>
<feature type="binding site" evidence="6">
    <location>
        <position position="86"/>
    </location>
    <ligand>
        <name>Mg(2+)</name>
        <dbReference type="ChEBI" id="CHEBI:18420"/>
        <label>1</label>
        <note>catalytic</note>
    </ligand>
</feature>
<keyword evidence="5 6" id="KW-0460">Magnesium</keyword>
<evidence type="ECO:0000256" key="3">
    <source>
        <dbReference type="ARBA" id="ARBA00022723"/>
    </source>
</evidence>
<dbReference type="PANTHER" id="PTHR20854:SF4">
    <property type="entry name" value="INOSITOL-1-MONOPHOSPHATASE-RELATED"/>
    <property type="match status" value="1"/>
</dbReference>
<evidence type="ECO:0000256" key="5">
    <source>
        <dbReference type="ARBA" id="ARBA00022842"/>
    </source>
</evidence>
<dbReference type="Pfam" id="PF00459">
    <property type="entry name" value="Inositol_P"/>
    <property type="match status" value="1"/>
</dbReference>
<evidence type="ECO:0000313" key="8">
    <source>
        <dbReference type="Proteomes" id="UP000035034"/>
    </source>
</evidence>
<dbReference type="Proteomes" id="UP000035034">
    <property type="component" value="Unassembled WGS sequence"/>
</dbReference>
<accession>H0R1W0</accession>
<dbReference type="CDD" id="cd01637">
    <property type="entry name" value="IMPase_like"/>
    <property type="match status" value="1"/>
</dbReference>
<dbReference type="SUPFAM" id="SSF56655">
    <property type="entry name" value="Carbohydrate phosphatase"/>
    <property type="match status" value="1"/>
</dbReference>
<dbReference type="EC" id="3.1.3.25" evidence="2"/>
<dbReference type="Gene3D" id="3.30.540.10">
    <property type="entry name" value="Fructose-1,6-Bisphosphatase, subunit A, domain 1"/>
    <property type="match status" value="1"/>
</dbReference>
<sequence>MNLDLPELMSTAASVLDSVVPVFADGLGAPSAVAKGRNDFATQIDLDLERLISDQLADRTGLPVHGEEFGGPPVDSSTVWVLDPIDGTFNYSSGMPLTGMLLSLVADGQPLIGLTWLPLLDRRYAAYDGSPLYCNGQELPRLPIDEDLSSSVLAYGAFNAKSKGRYFGARRIDLLTELSSRVSRIRMLGSTGVDLAFTAAGVFGGAITFGGHPWDNAAGALLVRSAGGIVSDVDGNPWSVSSPSLVAGSPGLHAQVLTLIEEIIAGNWKEES</sequence>
<dbReference type="GO" id="GO:0007165">
    <property type="term" value="P:signal transduction"/>
    <property type="evidence" value="ECO:0007669"/>
    <property type="project" value="TreeGrafter"/>
</dbReference>
<proteinExistence type="predicted"/>
<evidence type="ECO:0000256" key="4">
    <source>
        <dbReference type="ARBA" id="ARBA00022801"/>
    </source>
</evidence>
<dbReference type="STRING" id="1077974.GOEFS_073_00810"/>
<evidence type="ECO:0000256" key="1">
    <source>
        <dbReference type="ARBA" id="ARBA00001033"/>
    </source>
</evidence>
<dbReference type="eggNOG" id="COG0483">
    <property type="taxonomic scope" value="Bacteria"/>
</dbReference>
<dbReference type="Gene3D" id="3.40.190.80">
    <property type="match status" value="1"/>
</dbReference>
<dbReference type="InterPro" id="IPR020550">
    <property type="entry name" value="Inositol_monophosphatase_CS"/>
</dbReference>
<evidence type="ECO:0000256" key="6">
    <source>
        <dbReference type="PIRSR" id="PIRSR600760-2"/>
    </source>
</evidence>
<dbReference type="PROSITE" id="PS00630">
    <property type="entry name" value="IMP_2"/>
    <property type="match status" value="1"/>
</dbReference>
<name>H0R1W0_9ACTN</name>
<dbReference type="PROSITE" id="PS00629">
    <property type="entry name" value="IMP_1"/>
    <property type="match status" value="1"/>
</dbReference>
<feature type="binding site" evidence="6">
    <location>
        <position position="215"/>
    </location>
    <ligand>
        <name>Mg(2+)</name>
        <dbReference type="ChEBI" id="CHEBI:18420"/>
        <label>1</label>
        <note>catalytic</note>
    </ligand>
</feature>
<evidence type="ECO:0000313" key="7">
    <source>
        <dbReference type="EMBL" id="GAB19061.1"/>
    </source>
</evidence>
<comment type="caution">
    <text evidence="7">The sequence shown here is derived from an EMBL/GenBank/DDBJ whole genome shotgun (WGS) entry which is preliminary data.</text>
</comment>
<evidence type="ECO:0000256" key="2">
    <source>
        <dbReference type="ARBA" id="ARBA00013106"/>
    </source>
</evidence>
<dbReference type="RefSeq" id="WP_007318396.1">
    <property type="nucleotide sequence ID" value="NZ_BAEH01000073.1"/>
</dbReference>
<keyword evidence="4" id="KW-0378">Hydrolase</keyword>
<comment type="cofactor">
    <cofactor evidence="6">
        <name>Mg(2+)</name>
        <dbReference type="ChEBI" id="CHEBI:18420"/>
    </cofactor>
</comment>
<keyword evidence="8" id="KW-1185">Reference proteome</keyword>
<dbReference type="EMBL" id="BAEH01000073">
    <property type="protein sequence ID" value="GAB19061.1"/>
    <property type="molecule type" value="Genomic_DNA"/>
</dbReference>
<dbReference type="InterPro" id="IPR020583">
    <property type="entry name" value="Inositol_monoP_metal-BS"/>
</dbReference>
<organism evidence="7 8">
    <name type="scientific">Gordonia effusa NBRC 100432</name>
    <dbReference type="NCBI Taxonomy" id="1077974"/>
    <lineage>
        <taxon>Bacteria</taxon>
        <taxon>Bacillati</taxon>
        <taxon>Actinomycetota</taxon>
        <taxon>Actinomycetes</taxon>
        <taxon>Mycobacteriales</taxon>
        <taxon>Gordoniaceae</taxon>
        <taxon>Gordonia</taxon>
    </lineage>
</organism>
<feature type="binding site" evidence="6">
    <location>
        <position position="83"/>
    </location>
    <ligand>
        <name>Mg(2+)</name>
        <dbReference type="ChEBI" id="CHEBI:18420"/>
        <label>1</label>
        <note>catalytic</note>
    </ligand>
</feature>